<organism evidence="6 7">
    <name type="scientific">Cavenderia fasciculata</name>
    <name type="common">Slime mold</name>
    <name type="synonym">Dictyostelium fasciculatum</name>
    <dbReference type="NCBI Taxonomy" id="261658"/>
    <lineage>
        <taxon>Eukaryota</taxon>
        <taxon>Amoebozoa</taxon>
        <taxon>Evosea</taxon>
        <taxon>Eumycetozoa</taxon>
        <taxon>Dictyostelia</taxon>
        <taxon>Acytosteliales</taxon>
        <taxon>Cavenderiaceae</taxon>
        <taxon>Cavenderia</taxon>
    </lineage>
</organism>
<evidence type="ECO:0000313" key="6">
    <source>
        <dbReference type="EMBL" id="EGG24074.1"/>
    </source>
</evidence>
<proteinExistence type="inferred from homology"/>
<evidence type="ECO:0000259" key="5">
    <source>
        <dbReference type="Pfam" id="PF08623"/>
    </source>
</evidence>
<dbReference type="STRING" id="1054147.F4PKF0"/>
<dbReference type="AlphaFoldDB" id="F4PKF0"/>
<keyword evidence="3" id="KW-0833">Ubl conjugation pathway</keyword>
<dbReference type="SUPFAM" id="SSF48371">
    <property type="entry name" value="ARM repeat"/>
    <property type="match status" value="1"/>
</dbReference>
<dbReference type="Proteomes" id="UP000007797">
    <property type="component" value="Unassembled WGS sequence"/>
</dbReference>
<dbReference type="InterPro" id="IPR011989">
    <property type="entry name" value="ARM-like"/>
</dbReference>
<dbReference type="Pfam" id="PF08623">
    <property type="entry name" value="TIP120"/>
    <property type="match status" value="1"/>
</dbReference>
<comment type="similarity">
    <text evidence="1">Belongs to the CAND family.</text>
</comment>
<dbReference type="GeneID" id="14876046"/>
<feature type="domain" description="TATA-binding protein interacting (TIP20)" evidence="5">
    <location>
        <begin position="1038"/>
        <end position="1200"/>
    </location>
</feature>
<dbReference type="Pfam" id="PF25782">
    <property type="entry name" value="TPR_CAND1"/>
    <property type="match status" value="1"/>
</dbReference>
<reference evidence="7" key="1">
    <citation type="journal article" date="2011" name="Genome Res.">
        <title>Phylogeny-wide analysis of social amoeba genomes highlights ancient origins for complex intercellular communication.</title>
        <authorList>
            <person name="Heidel A.J."/>
            <person name="Lawal H.M."/>
            <person name="Felder M."/>
            <person name="Schilde C."/>
            <person name="Helps N.R."/>
            <person name="Tunggal B."/>
            <person name="Rivero F."/>
            <person name="John U."/>
            <person name="Schleicher M."/>
            <person name="Eichinger L."/>
            <person name="Platzer M."/>
            <person name="Noegel A.A."/>
            <person name="Schaap P."/>
            <person name="Gloeckner G."/>
        </authorList>
    </citation>
    <scope>NUCLEOTIDE SEQUENCE [LARGE SCALE GENOMIC DNA]</scope>
    <source>
        <strain evidence="7">SH3</strain>
    </source>
</reference>
<dbReference type="InterPro" id="IPR013932">
    <property type="entry name" value="TATA-bd_TIP120"/>
</dbReference>
<evidence type="ECO:0000256" key="1">
    <source>
        <dbReference type="ARBA" id="ARBA00007657"/>
    </source>
</evidence>
<gene>
    <name evidence="6" type="primary">cand1</name>
    <name evidence="6" type="ORF">DFA_06212</name>
</gene>
<sequence length="1232" mass="136811">MASFFLTQVLEKMGSRDKDIRFMATHDLANEMEKESFKMDPLMEPKIVQKLLTLVDDNANNVQENVVKCLGLLIKIVKDQIAQEIADSLIKGLLESEKEDLHEISSIGLKTIIGNMTPDSTIATLVTKRVAPKMLEGISASKPGDKTEVKMYCLDILNYLLVKYGSLVPNLDQVRDVVLPNLSATRPATRKRAINCLASFAIPASDDLFYGLMDNITKQIDEAKKGDHVSTLVQLIGQIGRSSGYRLGKYLPKIMQHILKNVENSKFESDELKENCLLCFESIVEKCQKDVSPYLNDIITLSLKYIKFDPNYEDDEDEENDEMETDDEDEEEEEDEDDGDVDDDDDISWKIRRSAAKTLAAVITHRPEILLSLSETVAPTLIGRFREREENVRLEIFTTYVLLLKQTNKKNVDLKSIGVLHQQVPKMIASIKKPLNDKSIKTRVGAFQLLKVTMELLKPQLSAAEITIFVKAIGSALVEKSNNSNLKIEALSFLRVLLATQQADGFQPHIKVLSVHIVKCVRESYYRVSSEALRVCQEFVTVLRAADKQAKPDLSIVNEIFEGTLQQLKAQDIDQEVKESAISCMGIIISVFGDVLSAQQLQPCLSILFLDRLENEITRVVALKAISKIITSSSTQIDLSSVISKTIDLLTTFLRKNNRSLKQNTIQTFVDIATHIPNSITASQLPSILTELSSNISESDLQLTNLSFVFYKQLLATHASSIKLFKEKLLPSILALLKSSVLQGVALESLLQLLADVVPKKEAGVTFGDLLAALFDAASQIKQPATRQSIAAISQCIAVITIASGDQIKPTVEKLIKNLSSNDDSLVLLSLTTIGEIGRRTNLSSVSSTIQNDIFKTFDASNEEVKQVAALSLGNIAVAALATYVPFILDNIRSQPKKQYLLLHSLKELIVKLTAAGTIAQILPFLPTILPLLFENSTNEEEGTRNLVAECLGKLAMVDPKNIIPQLEAKIGTNSPFAEATVVTSIKFAILESKNGLATDYLEPIVTRFLALLNNPDLVVKRAALLTLNYISHNRPALIRGNLPVYLPILYNNCRIKPELIREVDLGPFKHKVDDGIEIRKTAFECMYTLLDTSGDKIDMAPFIESIAAGLKDTQHDIKLLCHLLIVRLSMVSGQALLEGLSSLVDPFKTTLLAKVADQTVKQQVERNEECIRSALRAIASIHRIPSSESIVKFEEFVRTTIRQNQKLNTTFNTILEEDQSIHDEKMDTGSD</sequence>
<dbReference type="RefSeq" id="XP_004361925.1">
    <property type="nucleotide sequence ID" value="XM_004361868.1"/>
</dbReference>
<dbReference type="PANTHER" id="PTHR12696">
    <property type="entry name" value="TIP120"/>
    <property type="match status" value="1"/>
</dbReference>
<evidence type="ECO:0000313" key="7">
    <source>
        <dbReference type="Proteomes" id="UP000007797"/>
    </source>
</evidence>
<evidence type="ECO:0000256" key="3">
    <source>
        <dbReference type="ARBA" id="ARBA00022786"/>
    </source>
</evidence>
<dbReference type="GO" id="GO:0010265">
    <property type="term" value="P:SCF complex assembly"/>
    <property type="evidence" value="ECO:0007669"/>
    <property type="project" value="InterPro"/>
</dbReference>
<keyword evidence="2" id="KW-0677">Repeat</keyword>
<dbReference type="InterPro" id="IPR016024">
    <property type="entry name" value="ARM-type_fold"/>
</dbReference>
<dbReference type="OMA" id="AYIPHFQ"/>
<feature type="region of interest" description="Disordered" evidence="4">
    <location>
        <begin position="311"/>
        <end position="345"/>
    </location>
</feature>
<dbReference type="OrthoDB" id="6260732at2759"/>
<name>F4PKF0_CACFS</name>
<dbReference type="InterPro" id="IPR039852">
    <property type="entry name" value="CAND1/CAND2"/>
</dbReference>
<accession>F4PKF0</accession>
<dbReference type="KEGG" id="dfa:DFA_06212"/>
<dbReference type="Gene3D" id="1.25.10.10">
    <property type="entry name" value="Leucine-rich Repeat Variant"/>
    <property type="match status" value="1"/>
</dbReference>
<protein>
    <submittedName>
        <fullName evidence="6">HEAT repeat-containing protein</fullName>
    </submittedName>
</protein>
<dbReference type="EMBL" id="GL883007">
    <property type="protein sequence ID" value="EGG24074.1"/>
    <property type="molecule type" value="Genomic_DNA"/>
</dbReference>
<evidence type="ECO:0000256" key="2">
    <source>
        <dbReference type="ARBA" id="ARBA00022737"/>
    </source>
</evidence>
<keyword evidence="7" id="KW-1185">Reference proteome</keyword>
<evidence type="ECO:0000256" key="4">
    <source>
        <dbReference type="SAM" id="MobiDB-lite"/>
    </source>
</evidence>